<feature type="compositionally biased region" description="Basic and acidic residues" evidence="1">
    <location>
        <begin position="86"/>
        <end position="101"/>
    </location>
</feature>
<feature type="region of interest" description="Disordered" evidence="1">
    <location>
        <begin position="1"/>
        <end position="111"/>
    </location>
</feature>
<feature type="compositionally biased region" description="Low complexity" evidence="1">
    <location>
        <begin position="13"/>
        <end position="30"/>
    </location>
</feature>
<proteinExistence type="predicted"/>
<organism evidence="2 3">
    <name type="scientific">Microcaecilia unicolor</name>
    <dbReference type="NCBI Taxonomy" id="1415580"/>
    <lineage>
        <taxon>Eukaryota</taxon>
        <taxon>Metazoa</taxon>
        <taxon>Chordata</taxon>
        <taxon>Craniata</taxon>
        <taxon>Vertebrata</taxon>
        <taxon>Euteleostomi</taxon>
        <taxon>Amphibia</taxon>
        <taxon>Gymnophiona</taxon>
        <taxon>Siphonopidae</taxon>
        <taxon>Microcaecilia</taxon>
    </lineage>
</organism>
<dbReference type="KEGG" id="muo:115480991"/>
<evidence type="ECO:0000313" key="2">
    <source>
        <dbReference type="Proteomes" id="UP000515156"/>
    </source>
</evidence>
<feature type="compositionally biased region" description="Polar residues" evidence="1">
    <location>
        <begin position="66"/>
        <end position="83"/>
    </location>
</feature>
<dbReference type="RefSeq" id="XP_030075835.1">
    <property type="nucleotide sequence ID" value="XM_030219975.1"/>
</dbReference>
<dbReference type="InParanoid" id="A0A6P7ZPL7"/>
<reference evidence="3" key="2">
    <citation type="submission" date="2025-08" db="UniProtKB">
        <authorList>
            <consortium name="RefSeq"/>
        </authorList>
    </citation>
    <scope>IDENTIFICATION</scope>
</reference>
<reference evidence="2" key="1">
    <citation type="submission" date="2024-06" db="UniProtKB">
        <authorList>
            <consortium name="RefSeq"/>
        </authorList>
    </citation>
    <scope>NUCLEOTIDE SEQUENCE [LARGE SCALE GENOMIC DNA]</scope>
</reference>
<name>A0A6P7ZPL7_9AMPH</name>
<evidence type="ECO:0000256" key="1">
    <source>
        <dbReference type="SAM" id="MobiDB-lite"/>
    </source>
</evidence>
<gene>
    <name evidence="3" type="primary">LOC115480991</name>
</gene>
<dbReference type="Proteomes" id="UP000515156">
    <property type="component" value="Chromosome 11"/>
</dbReference>
<evidence type="ECO:0000313" key="3">
    <source>
        <dbReference type="RefSeq" id="XP_030075835.1"/>
    </source>
</evidence>
<dbReference type="GeneID" id="115480991"/>
<dbReference type="AlphaFoldDB" id="A0A6P7ZPL7"/>
<protein>
    <submittedName>
        <fullName evidence="3">Reticulon-2-like</fullName>
    </submittedName>
</protein>
<dbReference type="OrthoDB" id="567788at2759"/>
<keyword evidence="2" id="KW-1185">Reference proteome</keyword>
<accession>A0A6P7ZPL7</accession>
<sequence>MGQVLGFAHCKEAPSTASSTPDSTPSATDAAIDESDFPELQTAREFSEDEEETSQDWGTPRELTFSYITFSGSDGASPGSSLESGIRPKRDSSSRELDGSSRLRKSKPQQMLALARSDTCETFLSGLADSLENIPSLSQSPETEHQLQTGRALASLGPLLGWDTDISYMDSTELPEDRMSGHESHKHEGGKVSHFAGLQVRPGTEEKGGVTAVEENDLASPDSCSRITSTGAKQKLIPCTFMQHLGATVPSPVSHALEGWQPLPTSAIDQEEDKRASGLTMTLHREEADNSGIKLGIFINDSKLPRHAF</sequence>